<evidence type="ECO:0000259" key="1">
    <source>
        <dbReference type="PROSITE" id="PS50011"/>
    </source>
</evidence>
<dbReference type="SMART" id="SM00220">
    <property type="entry name" value="S_TKc"/>
    <property type="match status" value="1"/>
</dbReference>
<dbReference type="GO" id="GO:1990604">
    <property type="term" value="C:IRE1-TRAF2-ASK1 complex"/>
    <property type="evidence" value="ECO:0007669"/>
    <property type="project" value="TreeGrafter"/>
</dbReference>
<dbReference type="Gene3D" id="1.10.510.10">
    <property type="entry name" value="Transferase(Phosphotransferase) domain 1"/>
    <property type="match status" value="1"/>
</dbReference>
<dbReference type="Pfam" id="PF00069">
    <property type="entry name" value="Pkinase"/>
    <property type="match status" value="1"/>
</dbReference>
<dbReference type="SUPFAM" id="SSF56112">
    <property type="entry name" value="Protein kinase-like (PK-like)"/>
    <property type="match status" value="1"/>
</dbReference>
<accession>A0AAN8A145</accession>
<dbReference type="GO" id="GO:0004674">
    <property type="term" value="F:protein serine/threonine kinase activity"/>
    <property type="evidence" value="ECO:0007669"/>
    <property type="project" value="InterPro"/>
</dbReference>
<organism evidence="2 3">
    <name type="scientific">Elasticomyces elasticus</name>
    <dbReference type="NCBI Taxonomy" id="574655"/>
    <lineage>
        <taxon>Eukaryota</taxon>
        <taxon>Fungi</taxon>
        <taxon>Dikarya</taxon>
        <taxon>Ascomycota</taxon>
        <taxon>Pezizomycotina</taxon>
        <taxon>Dothideomycetes</taxon>
        <taxon>Dothideomycetidae</taxon>
        <taxon>Mycosphaerellales</taxon>
        <taxon>Teratosphaeriaceae</taxon>
        <taxon>Elasticomyces</taxon>
    </lineage>
</organism>
<dbReference type="GO" id="GO:0051082">
    <property type="term" value="F:unfolded protein binding"/>
    <property type="evidence" value="ECO:0007669"/>
    <property type="project" value="TreeGrafter"/>
</dbReference>
<evidence type="ECO:0000313" key="2">
    <source>
        <dbReference type="EMBL" id="KAK5699572.1"/>
    </source>
</evidence>
<dbReference type="PROSITE" id="PS50011">
    <property type="entry name" value="PROTEIN_KINASE_DOM"/>
    <property type="match status" value="1"/>
</dbReference>
<dbReference type="GO" id="GO:0005524">
    <property type="term" value="F:ATP binding"/>
    <property type="evidence" value="ECO:0007669"/>
    <property type="project" value="InterPro"/>
</dbReference>
<dbReference type="GO" id="GO:0070059">
    <property type="term" value="P:intrinsic apoptotic signaling pathway in response to endoplasmic reticulum stress"/>
    <property type="evidence" value="ECO:0007669"/>
    <property type="project" value="TreeGrafter"/>
</dbReference>
<name>A0AAN8A145_9PEZI</name>
<dbReference type="InterPro" id="IPR045133">
    <property type="entry name" value="IRE1/2-like"/>
</dbReference>
<protein>
    <recommendedName>
        <fullName evidence="1">Protein kinase domain-containing protein</fullName>
    </recommendedName>
</protein>
<reference evidence="2" key="1">
    <citation type="submission" date="2023-08" db="EMBL/GenBank/DDBJ databases">
        <title>Black Yeasts Isolated from many extreme environments.</title>
        <authorList>
            <person name="Coleine C."/>
            <person name="Stajich J.E."/>
            <person name="Selbmann L."/>
        </authorList>
    </citation>
    <scope>NUCLEOTIDE SEQUENCE</scope>
    <source>
        <strain evidence="2">CCFEE 5810</strain>
    </source>
</reference>
<dbReference type="InterPro" id="IPR011009">
    <property type="entry name" value="Kinase-like_dom_sf"/>
</dbReference>
<gene>
    <name evidence="2" type="ORF">LTR97_005701</name>
</gene>
<dbReference type="AlphaFoldDB" id="A0AAN8A145"/>
<dbReference type="Proteomes" id="UP001310594">
    <property type="component" value="Unassembled WGS sequence"/>
</dbReference>
<dbReference type="PANTHER" id="PTHR13954:SF6">
    <property type="entry name" value="NON-SPECIFIC SERINE_THREONINE PROTEIN KINASE"/>
    <property type="match status" value="1"/>
</dbReference>
<dbReference type="PANTHER" id="PTHR13954">
    <property type="entry name" value="IRE1-RELATED"/>
    <property type="match status" value="1"/>
</dbReference>
<evidence type="ECO:0000313" key="3">
    <source>
        <dbReference type="Proteomes" id="UP001310594"/>
    </source>
</evidence>
<dbReference type="InterPro" id="IPR000719">
    <property type="entry name" value="Prot_kinase_dom"/>
</dbReference>
<sequence length="279" mass="31296">MANPRFPSSEHGPYQCLRSSLTVAEVQDIETGHILCVTCSGIDSYGAAWFGQISGVRKYDLSDEDLWGLLKPLPDEHVYPLMPPGLDIHDHNGTDCRYIKRANLVGSEDAQVAKILPMIVLEEAKVLQSLKQLPHPNLIRFYGCILKDNRIAGLVLEKYPRTLQQYFDQGQNYDFGDFKAKAWMHGLQAGIQHLHSLGLAHNDLNPMNVALDQHDNVVIIDLGSCRRVGENLNSAGTPGWFDEDDSDWAVSAKAHDEFALQKIESWLDGKSFQVRRDDT</sequence>
<comment type="caution">
    <text evidence="2">The sequence shown here is derived from an EMBL/GenBank/DDBJ whole genome shotgun (WGS) entry which is preliminary data.</text>
</comment>
<feature type="domain" description="Protein kinase" evidence="1">
    <location>
        <begin position="39"/>
        <end position="279"/>
    </location>
</feature>
<dbReference type="EMBL" id="JAVRQU010000008">
    <property type="protein sequence ID" value="KAK5699572.1"/>
    <property type="molecule type" value="Genomic_DNA"/>
</dbReference>
<dbReference type="GO" id="GO:0036498">
    <property type="term" value="P:IRE1-mediated unfolded protein response"/>
    <property type="evidence" value="ECO:0007669"/>
    <property type="project" value="TreeGrafter"/>
</dbReference>
<dbReference type="GO" id="GO:0004521">
    <property type="term" value="F:RNA endonuclease activity"/>
    <property type="evidence" value="ECO:0007669"/>
    <property type="project" value="InterPro"/>
</dbReference>
<proteinExistence type="predicted"/>